<dbReference type="AlphaFoldDB" id="F4XVG4"/>
<dbReference type="HOGENOM" id="CLU_3390299_0_0_3"/>
<sequence>MIKYKPEMIDFFYRYKKGDEFLLIFMIWVSSP</sequence>
<name>F4XVG4_9CYAN</name>
<dbReference type="EMBL" id="GL890939">
    <property type="protein sequence ID" value="EGJ31512.1"/>
    <property type="molecule type" value="Genomic_DNA"/>
</dbReference>
<gene>
    <name evidence="1" type="ORF">LYNGBM3L_38660</name>
</gene>
<protein>
    <submittedName>
        <fullName evidence="1">Uncharacterized protein</fullName>
    </submittedName>
</protein>
<proteinExistence type="predicted"/>
<accession>F4XVG4</accession>
<keyword evidence="2" id="KW-1185">Reference proteome</keyword>
<reference evidence="2" key="1">
    <citation type="journal article" date="2011" name="Proc. Natl. Acad. Sci. U.S.A.">
        <title>Genomic insights into the physiology and ecology of the marine filamentous cyanobacterium Lyngbya majuscula.</title>
        <authorList>
            <person name="Jones A.C."/>
            <person name="Monroe E.A."/>
            <person name="Podell S."/>
            <person name="Hess W.R."/>
            <person name="Klages S."/>
            <person name="Esquenazi E."/>
            <person name="Niessen S."/>
            <person name="Hoover H."/>
            <person name="Rothmann M."/>
            <person name="Lasken R.S."/>
            <person name="Yates J.R.III."/>
            <person name="Reinhardt R."/>
            <person name="Kube M."/>
            <person name="Burkart M.D."/>
            <person name="Allen E.E."/>
            <person name="Dorrestein P.C."/>
            <person name="Gerwick W.H."/>
            <person name="Gerwick L."/>
        </authorList>
    </citation>
    <scope>NUCLEOTIDE SEQUENCE [LARGE SCALE GENOMIC DNA]</scope>
    <source>
        <strain evidence="2">3L</strain>
    </source>
</reference>
<evidence type="ECO:0000313" key="1">
    <source>
        <dbReference type="EMBL" id="EGJ31512.1"/>
    </source>
</evidence>
<dbReference type="Proteomes" id="UP000003959">
    <property type="component" value="Unassembled WGS sequence"/>
</dbReference>
<organism evidence="1 2">
    <name type="scientific">Moorena producens 3L</name>
    <dbReference type="NCBI Taxonomy" id="489825"/>
    <lineage>
        <taxon>Bacteria</taxon>
        <taxon>Bacillati</taxon>
        <taxon>Cyanobacteriota</taxon>
        <taxon>Cyanophyceae</taxon>
        <taxon>Coleofasciculales</taxon>
        <taxon>Coleofasciculaceae</taxon>
        <taxon>Moorena</taxon>
    </lineage>
</organism>
<evidence type="ECO:0000313" key="2">
    <source>
        <dbReference type="Proteomes" id="UP000003959"/>
    </source>
</evidence>